<protein>
    <recommendedName>
        <fullName evidence="3">SIR2-like domain-containing protein</fullName>
    </recommendedName>
</protein>
<dbReference type="InterPro" id="IPR029035">
    <property type="entry name" value="DHS-like_NAD/FAD-binding_dom"/>
</dbReference>
<evidence type="ECO:0000313" key="2">
    <source>
        <dbReference type="Proteomes" id="UP000680670"/>
    </source>
</evidence>
<comment type="caution">
    <text evidence="1">The sequence shown here is derived from an EMBL/GenBank/DDBJ whole genome shotgun (WGS) entry which is preliminary data.</text>
</comment>
<dbReference type="Proteomes" id="UP000680670">
    <property type="component" value="Unassembled WGS sequence"/>
</dbReference>
<name>A0ABQ4L1B6_SIMTE</name>
<organism evidence="1 2">
    <name type="scientific">Siminovitchia terrae</name>
    <name type="common">Bacillus terrae</name>
    <dbReference type="NCBI Taxonomy" id="1914933"/>
    <lineage>
        <taxon>Bacteria</taxon>
        <taxon>Bacillati</taxon>
        <taxon>Bacillota</taxon>
        <taxon>Bacilli</taxon>
        <taxon>Bacillales</taxon>
        <taxon>Bacillaceae</taxon>
        <taxon>Siminovitchia</taxon>
    </lineage>
</organism>
<proteinExistence type="predicted"/>
<evidence type="ECO:0000313" key="1">
    <source>
        <dbReference type="EMBL" id="GIN98083.1"/>
    </source>
</evidence>
<sequence>MLLDTLIKTAKESFDINQEKLIEVIELLKNEEDVTKEYLISKGIPEENTRGIINLFKSLNIVHIRYAYECDLQEGESEIAGSLKEECIFCENIIQDCNYHLIKELYTLKDTIIKEVEDMEKKALEDVMDNLYLLNFEKLKGELNNIVPFLGSGVSIPLGLPNWTDLISKMIEGLTNPSDTEQFEEYIKEGDIFNAIDILQKESLTYRTEDQIKSFIRDYINKNFRENLEKEYHNINDILELNSDFYVTTNYDSALSHYKNKFSYPFVLNDLKILQELYSEKDQRIIHLHGIVDKKDSMVVTEADYERLYNDEKNKSILSGIMASKSFLFIGFSFTDRYFVDMYKLLRSHIGGDHYIILADLNRHKAQRIIDEGLIPISINVKKLKTEKKFANEINNEYSQRFVNSLKVLIKNLLK</sequence>
<evidence type="ECO:0008006" key="3">
    <source>
        <dbReference type="Google" id="ProtNLM"/>
    </source>
</evidence>
<dbReference type="Pfam" id="PF13289">
    <property type="entry name" value="SIR2_2"/>
    <property type="match status" value="1"/>
</dbReference>
<accession>A0ABQ4L1B6</accession>
<keyword evidence="2" id="KW-1185">Reference proteome</keyword>
<dbReference type="SUPFAM" id="SSF52467">
    <property type="entry name" value="DHS-like NAD/FAD-binding domain"/>
    <property type="match status" value="1"/>
</dbReference>
<dbReference type="EMBL" id="BORJ01000012">
    <property type="protein sequence ID" value="GIN98083.1"/>
    <property type="molecule type" value="Genomic_DNA"/>
</dbReference>
<reference evidence="1 2" key="1">
    <citation type="submission" date="2021-03" db="EMBL/GenBank/DDBJ databases">
        <title>Antimicrobial resistance genes in bacteria isolated from Japanese honey, and their potential for conferring macrolide and lincosamide resistance in the American foulbrood pathogen Paenibacillus larvae.</title>
        <authorList>
            <person name="Okamoto M."/>
            <person name="Kumagai M."/>
            <person name="Kanamori H."/>
            <person name="Takamatsu D."/>
        </authorList>
    </citation>
    <scope>NUCLEOTIDE SEQUENCE [LARGE SCALE GENOMIC DNA]</scope>
    <source>
        <strain evidence="1 2">J6TS1</strain>
    </source>
</reference>
<dbReference type="RefSeq" id="WP_213021215.1">
    <property type="nucleotide sequence ID" value="NZ_BORJ01000012.1"/>
</dbReference>
<gene>
    <name evidence="1" type="ORF">J6TS1_39530</name>
</gene>